<dbReference type="InterPro" id="IPR002716">
    <property type="entry name" value="PIN_dom"/>
</dbReference>
<keyword evidence="3 8" id="KW-0540">Nuclease</keyword>
<keyword evidence="13" id="KW-1185">Reference proteome</keyword>
<dbReference type="GO" id="GO:0090729">
    <property type="term" value="F:toxin activity"/>
    <property type="evidence" value="ECO:0007669"/>
    <property type="project" value="UniProtKB-KW"/>
</dbReference>
<gene>
    <name evidence="8" type="primary">vapC</name>
    <name evidence="10" type="ORF">BJ125_13129</name>
    <name evidence="11" type="ORF">SAMN05892882_13129</name>
</gene>
<dbReference type="Proteomes" id="UP000256343">
    <property type="component" value="Unassembled WGS sequence"/>
</dbReference>
<dbReference type="InterPro" id="IPR029060">
    <property type="entry name" value="PIN-like_dom_sf"/>
</dbReference>
<dbReference type="GO" id="GO:0000287">
    <property type="term" value="F:magnesium ion binding"/>
    <property type="evidence" value="ECO:0007669"/>
    <property type="project" value="UniProtKB-UniRule"/>
</dbReference>
<dbReference type="InterPro" id="IPR050556">
    <property type="entry name" value="Type_II_TA_system_RNase"/>
</dbReference>
<organism evidence="11 12">
    <name type="scientific">Rhodopseudomonas pentothenatexigens</name>
    <dbReference type="NCBI Taxonomy" id="999699"/>
    <lineage>
        <taxon>Bacteria</taxon>
        <taxon>Pseudomonadati</taxon>
        <taxon>Pseudomonadota</taxon>
        <taxon>Alphaproteobacteria</taxon>
        <taxon>Hyphomicrobiales</taxon>
        <taxon>Nitrobacteraceae</taxon>
        <taxon>Rhodopseudomonas</taxon>
    </lineage>
</organism>
<proteinExistence type="inferred from homology"/>
<comment type="function">
    <text evidence="8">Toxic component of a toxin-antitoxin (TA) system. An RNase.</text>
</comment>
<feature type="binding site" evidence="8">
    <location>
        <position position="5"/>
    </location>
    <ligand>
        <name>Mg(2+)</name>
        <dbReference type="ChEBI" id="CHEBI:18420"/>
    </ligand>
</feature>
<evidence type="ECO:0000256" key="7">
    <source>
        <dbReference type="ARBA" id="ARBA00038093"/>
    </source>
</evidence>
<accession>A0A336JWU9</accession>
<keyword evidence="2 8" id="KW-1277">Toxin-antitoxin system</keyword>
<evidence type="ECO:0000256" key="8">
    <source>
        <dbReference type="HAMAP-Rule" id="MF_00265"/>
    </source>
</evidence>
<dbReference type="AlphaFoldDB" id="A0A336JWU9"/>
<evidence type="ECO:0000313" key="11">
    <source>
        <dbReference type="EMBL" id="SSW93173.1"/>
    </source>
</evidence>
<evidence type="ECO:0000256" key="4">
    <source>
        <dbReference type="ARBA" id="ARBA00022723"/>
    </source>
</evidence>
<dbReference type="Proteomes" id="UP000252631">
    <property type="component" value="Unassembled WGS sequence"/>
</dbReference>
<dbReference type="GO" id="GO:0016787">
    <property type="term" value="F:hydrolase activity"/>
    <property type="evidence" value="ECO:0007669"/>
    <property type="project" value="UniProtKB-KW"/>
</dbReference>
<dbReference type="CDD" id="cd09871">
    <property type="entry name" value="PIN_MtVapC28-VapC30-like"/>
    <property type="match status" value="1"/>
</dbReference>
<feature type="domain" description="PIN" evidence="9">
    <location>
        <begin position="2"/>
        <end position="127"/>
    </location>
</feature>
<name>A0A336JWU9_9BRAD</name>
<evidence type="ECO:0000256" key="5">
    <source>
        <dbReference type="ARBA" id="ARBA00022801"/>
    </source>
</evidence>
<reference evidence="10 13" key="2">
    <citation type="submission" date="2018-07" db="EMBL/GenBank/DDBJ databases">
        <title>Genomic Encyclopedia of Archaeal and Bacterial Type Strains, Phase II (KMG-II): from individual species to whole genera.</title>
        <authorList>
            <person name="Goeker M."/>
        </authorList>
    </citation>
    <scope>NUCLEOTIDE SEQUENCE [LARGE SCALE GENOMIC DNA]</scope>
    <source>
        <strain evidence="10 13">JA575</strain>
    </source>
</reference>
<dbReference type="EC" id="3.1.-.-" evidence="8"/>
<dbReference type="EMBL" id="UFQQ01000031">
    <property type="protein sequence ID" value="SSW93173.1"/>
    <property type="molecule type" value="Genomic_DNA"/>
</dbReference>
<dbReference type="PANTHER" id="PTHR33653">
    <property type="entry name" value="RIBONUCLEASE VAPC2"/>
    <property type="match status" value="1"/>
</dbReference>
<evidence type="ECO:0000313" key="12">
    <source>
        <dbReference type="Proteomes" id="UP000252631"/>
    </source>
</evidence>
<dbReference type="HAMAP" id="MF_00265">
    <property type="entry name" value="VapC_Nob1"/>
    <property type="match status" value="1"/>
</dbReference>
<protein>
    <recommendedName>
        <fullName evidence="8">Ribonuclease VapC</fullName>
        <shortName evidence="8">RNase VapC</shortName>
        <ecNumber evidence="8">3.1.-.-</ecNumber>
    </recommendedName>
    <alternativeName>
        <fullName evidence="8">Toxin VapC</fullName>
    </alternativeName>
</protein>
<evidence type="ECO:0000256" key="6">
    <source>
        <dbReference type="ARBA" id="ARBA00022842"/>
    </source>
</evidence>
<dbReference type="Pfam" id="PF01850">
    <property type="entry name" value="PIN"/>
    <property type="match status" value="1"/>
</dbReference>
<keyword evidence="4 8" id="KW-0479">Metal-binding</keyword>
<dbReference type="EMBL" id="QRDT01000031">
    <property type="protein sequence ID" value="RED25561.1"/>
    <property type="molecule type" value="Genomic_DNA"/>
</dbReference>
<dbReference type="InterPro" id="IPR022907">
    <property type="entry name" value="VapC_family"/>
</dbReference>
<keyword evidence="6 8" id="KW-0460">Magnesium</keyword>
<feature type="binding site" evidence="8">
    <location>
        <position position="102"/>
    </location>
    <ligand>
        <name>Mg(2+)</name>
        <dbReference type="ChEBI" id="CHEBI:18420"/>
    </ligand>
</feature>
<evidence type="ECO:0000256" key="1">
    <source>
        <dbReference type="ARBA" id="ARBA00001946"/>
    </source>
</evidence>
<reference evidence="11 12" key="1">
    <citation type="submission" date="2017-08" db="EMBL/GenBank/DDBJ databases">
        <authorList>
            <person name="de Groot N.N."/>
        </authorList>
    </citation>
    <scope>NUCLEOTIDE SEQUENCE [LARGE SCALE GENOMIC DNA]</scope>
    <source>
        <strain evidence="11 12">JA575</strain>
    </source>
</reference>
<dbReference type="RefSeq" id="WP_114360569.1">
    <property type="nucleotide sequence ID" value="NZ_QRDT01000031.1"/>
</dbReference>
<evidence type="ECO:0000313" key="13">
    <source>
        <dbReference type="Proteomes" id="UP000256343"/>
    </source>
</evidence>
<dbReference type="GO" id="GO:0004540">
    <property type="term" value="F:RNA nuclease activity"/>
    <property type="evidence" value="ECO:0007669"/>
    <property type="project" value="InterPro"/>
</dbReference>
<dbReference type="SUPFAM" id="SSF88723">
    <property type="entry name" value="PIN domain-like"/>
    <property type="match status" value="1"/>
</dbReference>
<evidence type="ECO:0000256" key="3">
    <source>
        <dbReference type="ARBA" id="ARBA00022722"/>
    </source>
</evidence>
<evidence type="ECO:0000313" key="10">
    <source>
        <dbReference type="EMBL" id="RED25561.1"/>
    </source>
</evidence>
<dbReference type="PANTHER" id="PTHR33653:SF1">
    <property type="entry name" value="RIBONUCLEASE VAPC2"/>
    <property type="match status" value="1"/>
</dbReference>
<sequence>MIAVDSSALIAILEREPDASHFADEIRKANRLLISAVNAHEAAIVLRIRRGANALARFWRFLQIENDFEIVPFDEAQAREAVAAFERYGKGINSETRLNLADCAAYALAKTMNVPLQFKGDDFVRTDLHFVGR</sequence>
<dbReference type="Gene3D" id="3.40.50.1010">
    <property type="entry name" value="5'-nuclease"/>
    <property type="match status" value="1"/>
</dbReference>
<keyword evidence="8" id="KW-0800">Toxin</keyword>
<comment type="cofactor">
    <cofactor evidence="1 8">
        <name>Mg(2+)</name>
        <dbReference type="ChEBI" id="CHEBI:18420"/>
    </cofactor>
</comment>
<comment type="similarity">
    <text evidence="7 8">Belongs to the PINc/VapC protein family.</text>
</comment>
<evidence type="ECO:0000259" key="9">
    <source>
        <dbReference type="Pfam" id="PF01850"/>
    </source>
</evidence>
<keyword evidence="5 8" id="KW-0378">Hydrolase</keyword>
<dbReference type="OrthoDB" id="32625at2"/>
<evidence type="ECO:0000256" key="2">
    <source>
        <dbReference type="ARBA" id="ARBA00022649"/>
    </source>
</evidence>